<reference evidence="9 10" key="1">
    <citation type="journal article" date="2013" name="Genome Announc.">
        <title>Draft genome sequence of the moderately halophilic gammaproteobacterium Halomonas anticariensis FP35.</title>
        <authorList>
            <person name="Tahrioui A."/>
            <person name="Quesada E."/>
            <person name="Llamas I."/>
        </authorList>
    </citation>
    <scope>NUCLEOTIDE SEQUENCE [LARGE SCALE GENOMIC DNA]</scope>
    <source>
        <strain evidence="10">DSM 16096 / CECT 5854 / LMG 22089 / FP35</strain>
    </source>
</reference>
<dbReference type="InterPro" id="IPR000559">
    <property type="entry name" value="Formate_THF_ligase"/>
</dbReference>
<keyword evidence="2 8" id="KW-0554">One-carbon metabolism</keyword>
<dbReference type="PATRIC" id="fig|1121939.11.peg.3034"/>
<comment type="catalytic activity">
    <reaction evidence="6 8">
        <text>(6S)-5,6,7,8-tetrahydrofolate + formate + ATP = (6R)-10-formyltetrahydrofolate + ADP + phosphate</text>
        <dbReference type="Rhea" id="RHEA:20221"/>
        <dbReference type="ChEBI" id="CHEBI:15740"/>
        <dbReference type="ChEBI" id="CHEBI:30616"/>
        <dbReference type="ChEBI" id="CHEBI:43474"/>
        <dbReference type="ChEBI" id="CHEBI:57453"/>
        <dbReference type="ChEBI" id="CHEBI:195366"/>
        <dbReference type="ChEBI" id="CHEBI:456216"/>
        <dbReference type="EC" id="6.3.4.3"/>
    </reaction>
</comment>
<dbReference type="InterPro" id="IPR027417">
    <property type="entry name" value="P-loop_NTPase"/>
</dbReference>
<dbReference type="EMBL" id="ASTJ01000034">
    <property type="protein sequence ID" value="EPC01568.1"/>
    <property type="molecule type" value="Genomic_DNA"/>
</dbReference>
<organism evidence="9 10">
    <name type="scientific">Litchfieldella anticariensis (strain DSM 16096 / CECT 5854 / CIP 108499 / LMG 22089 / FP35)</name>
    <name type="common">Halomonas anticariensis</name>
    <dbReference type="NCBI Taxonomy" id="1121939"/>
    <lineage>
        <taxon>Bacteria</taxon>
        <taxon>Pseudomonadati</taxon>
        <taxon>Pseudomonadota</taxon>
        <taxon>Gammaproteobacteria</taxon>
        <taxon>Oceanospirillales</taxon>
        <taxon>Halomonadaceae</taxon>
        <taxon>Litchfieldella</taxon>
    </lineage>
</organism>
<keyword evidence="10" id="KW-1185">Reference proteome</keyword>
<dbReference type="InterPro" id="IPR020628">
    <property type="entry name" value="Formate_THF_ligase_CS"/>
</dbReference>
<dbReference type="EC" id="6.3.4.3" evidence="8"/>
<dbReference type="Proteomes" id="UP000014463">
    <property type="component" value="Unassembled WGS sequence"/>
</dbReference>
<dbReference type="UniPathway" id="UPA00193"/>
<dbReference type="GO" id="GO:0005524">
    <property type="term" value="F:ATP binding"/>
    <property type="evidence" value="ECO:0007669"/>
    <property type="project" value="UniProtKB-UniRule"/>
</dbReference>
<dbReference type="GO" id="GO:0004329">
    <property type="term" value="F:formate-tetrahydrofolate ligase activity"/>
    <property type="evidence" value="ECO:0007669"/>
    <property type="project" value="UniProtKB-UniRule"/>
</dbReference>
<name>S2KM73_LITA3</name>
<evidence type="ECO:0000256" key="8">
    <source>
        <dbReference type="HAMAP-Rule" id="MF_01543"/>
    </source>
</evidence>
<dbReference type="PROSITE" id="PS00721">
    <property type="entry name" value="FTHFS_1"/>
    <property type="match status" value="1"/>
</dbReference>
<dbReference type="Gene3D" id="3.30.1510.10">
    <property type="entry name" value="Domain 2, N(10)-formyltetrahydrofolate synthetase"/>
    <property type="match status" value="1"/>
</dbReference>
<dbReference type="Gene3D" id="3.40.50.300">
    <property type="entry name" value="P-loop containing nucleotide triphosphate hydrolases"/>
    <property type="match status" value="1"/>
</dbReference>
<evidence type="ECO:0000256" key="7">
    <source>
        <dbReference type="ARBA" id="ARBA00061363"/>
    </source>
</evidence>
<dbReference type="SUPFAM" id="SSF52540">
    <property type="entry name" value="P-loop containing nucleoside triphosphate hydrolases"/>
    <property type="match status" value="1"/>
</dbReference>
<feature type="binding site" evidence="8">
    <location>
        <begin position="80"/>
        <end position="87"/>
    </location>
    <ligand>
        <name>ATP</name>
        <dbReference type="ChEBI" id="CHEBI:30616"/>
    </ligand>
</feature>
<dbReference type="STRING" id="1121939.L861_16990"/>
<protein>
    <recommendedName>
        <fullName evidence="8">Formate--tetrahydrofolate ligase</fullName>
        <ecNumber evidence="8">6.3.4.3</ecNumber>
    </recommendedName>
    <alternativeName>
        <fullName evidence="8">Formyltetrahydrofolate synthetase</fullName>
        <shortName evidence="8">FHS</shortName>
        <shortName evidence="8">FTHFS</shortName>
    </alternativeName>
</protein>
<keyword evidence="3 8" id="KW-0436">Ligase</keyword>
<dbReference type="CDD" id="cd00477">
    <property type="entry name" value="FTHFS"/>
    <property type="match status" value="1"/>
</dbReference>
<dbReference type="eggNOG" id="COG2759">
    <property type="taxonomic scope" value="Bacteria"/>
</dbReference>
<dbReference type="FunFam" id="3.30.1510.10:FF:000001">
    <property type="entry name" value="Formate--tetrahydrofolate ligase"/>
    <property type="match status" value="1"/>
</dbReference>
<evidence type="ECO:0000256" key="4">
    <source>
        <dbReference type="ARBA" id="ARBA00022741"/>
    </source>
</evidence>
<dbReference type="AlphaFoldDB" id="S2KM73"/>
<comment type="pathway">
    <text evidence="1 8">One-carbon metabolism; tetrahydrofolate interconversion.</text>
</comment>
<comment type="similarity">
    <text evidence="7 8">Belongs to the formate--tetrahydrofolate ligase family.</text>
</comment>
<evidence type="ECO:0000256" key="1">
    <source>
        <dbReference type="ARBA" id="ARBA00004777"/>
    </source>
</evidence>
<dbReference type="NCBIfam" id="NF010030">
    <property type="entry name" value="PRK13505.1"/>
    <property type="match status" value="1"/>
</dbReference>
<comment type="caution">
    <text evidence="9">The sequence shown here is derived from an EMBL/GenBank/DDBJ whole genome shotgun (WGS) entry which is preliminary data.</text>
</comment>
<keyword evidence="5 8" id="KW-0067">ATP-binding</keyword>
<evidence type="ECO:0000256" key="5">
    <source>
        <dbReference type="ARBA" id="ARBA00022840"/>
    </source>
</evidence>
<evidence type="ECO:0000256" key="3">
    <source>
        <dbReference type="ARBA" id="ARBA00022598"/>
    </source>
</evidence>
<dbReference type="FunFam" id="3.10.410.10:FF:000001">
    <property type="entry name" value="Putative formate--tetrahydrofolate ligase"/>
    <property type="match status" value="1"/>
</dbReference>
<evidence type="ECO:0000256" key="6">
    <source>
        <dbReference type="ARBA" id="ARBA00049033"/>
    </source>
</evidence>
<dbReference type="HAMAP" id="MF_01543">
    <property type="entry name" value="FTHFS"/>
    <property type="match status" value="1"/>
</dbReference>
<evidence type="ECO:0000313" key="10">
    <source>
        <dbReference type="Proteomes" id="UP000014463"/>
    </source>
</evidence>
<dbReference type="RefSeq" id="WP_016417552.1">
    <property type="nucleotide sequence ID" value="NZ_AUAB01000011.1"/>
</dbReference>
<dbReference type="GO" id="GO:0035999">
    <property type="term" value="P:tetrahydrofolate interconversion"/>
    <property type="evidence" value="ECO:0007669"/>
    <property type="project" value="UniProtKB-UniRule"/>
</dbReference>
<sequence>MNTSLTPLVEALAPGTPDIEIARATPMRPILSLAEERLGVPAHALIPYGHYKAKLSLDYLASLAERPKGKLILVTAISPTPAGEGKTTTSVGLGDAFNRLGLQTATCLREPSLGPCFGMKGGAAGGGRAQVVPMEDINLHFNGDFHAITAAHNLLAALVDNHLHWSNALDIDPHQIVWKRAIDINDRALRHITIGLGGAAHGVPREDGFDITVASEIMAILCLARDLEDLESRLGRIIIAYRRDGTPVTANDLEAAGAMAVLLKDALQPNLVQSLEHNLAFIHGGPFGNIAHGCSSVMATQAALALNDIVVTEAGFGADLGAEKFIDIKCRQSGLSPDAAVLVCTLRALRFHGGADKTTWDIPDPEAVRLGFDNLRRHVSNLQHFGLSPIVAINSFASDSREEIDLVASLCAGLGVQAVETSHWARGGAGAMALAEALNEQLNTTPAPHIRCLYPDMLPLADKIRTVATEFYGAADIALHPAAARQLQAFEDMGYGDLPVCIAKTQYSFSCDPNVRGAPDGHRLDVREARLSAGAGFVVAVCGDIMTMPGLPRQPAAMRMGLDEKGHVVGLT</sequence>
<dbReference type="Gene3D" id="3.10.410.10">
    <property type="entry name" value="Formyltetrahydrofolate synthetase, domain 3"/>
    <property type="match status" value="1"/>
</dbReference>
<dbReference type="Pfam" id="PF01268">
    <property type="entry name" value="FTHFS"/>
    <property type="match status" value="1"/>
</dbReference>
<proteinExistence type="inferred from homology"/>
<gene>
    <name evidence="8" type="primary">fhs</name>
    <name evidence="9" type="ORF">L861_16990</name>
</gene>
<dbReference type="OrthoDB" id="9761733at2"/>
<evidence type="ECO:0000256" key="2">
    <source>
        <dbReference type="ARBA" id="ARBA00022563"/>
    </source>
</evidence>
<evidence type="ECO:0000313" key="9">
    <source>
        <dbReference type="EMBL" id="EPC01568.1"/>
    </source>
</evidence>
<keyword evidence="4 8" id="KW-0547">Nucleotide-binding</keyword>
<accession>S2KM73</accession>